<dbReference type="Pfam" id="PF12705">
    <property type="entry name" value="PDDEXK_1"/>
    <property type="match status" value="1"/>
</dbReference>
<evidence type="ECO:0000256" key="9">
    <source>
        <dbReference type="ARBA" id="ARBA00023204"/>
    </source>
</evidence>
<dbReference type="Pfam" id="PF21445">
    <property type="entry name" value="ADDB_N"/>
    <property type="match status" value="1"/>
</dbReference>
<dbReference type="EMBL" id="SDOZ01000002">
    <property type="protein sequence ID" value="RXZ61392.1"/>
    <property type="molecule type" value="Genomic_DNA"/>
</dbReference>
<dbReference type="GO" id="GO:0004527">
    <property type="term" value="F:exonuclease activity"/>
    <property type="evidence" value="ECO:0007669"/>
    <property type="project" value="UniProtKB-KW"/>
</dbReference>
<dbReference type="Gene3D" id="3.40.50.300">
    <property type="entry name" value="P-loop containing nucleotide triphosphate hydrolases"/>
    <property type="match status" value="3"/>
</dbReference>
<reference evidence="11 12" key="1">
    <citation type="journal article" date="2019" name="Gut">
        <title>Antibiotics-induced monodominance of a novel gut bacterial order.</title>
        <authorList>
            <person name="Hildebrand F."/>
            <person name="Moitinho-Silva L."/>
            <person name="Blasche S."/>
            <person name="Jahn M.T."/>
            <person name="Gossmann T.I."/>
            <person name="Heuerta-Cepas J."/>
            <person name="Hercog R."/>
            <person name="Luetge M."/>
            <person name="Bahram M."/>
            <person name="Pryszlak A."/>
            <person name="Alves R.J."/>
            <person name="Waszak S.M."/>
            <person name="Zhu A."/>
            <person name="Ye L."/>
            <person name="Costea P.I."/>
            <person name="Aalvink S."/>
            <person name="Belzer C."/>
            <person name="Forslund S.K."/>
            <person name="Sunagawa S."/>
            <person name="Hentschel U."/>
            <person name="Merten C."/>
            <person name="Patil K.R."/>
            <person name="Benes V."/>
            <person name="Bork P."/>
        </authorList>
    </citation>
    <scope>NUCLEOTIDE SEQUENCE [LARGE SCALE GENOMIC DNA]</scope>
    <source>
        <strain evidence="11 12">HDS1380</strain>
    </source>
</reference>
<organism evidence="11 12">
    <name type="scientific">Candidatus Borkfalkia ceftriaxoniphila</name>
    <dbReference type="NCBI Taxonomy" id="2508949"/>
    <lineage>
        <taxon>Bacteria</taxon>
        <taxon>Bacillati</taxon>
        <taxon>Bacillota</taxon>
        <taxon>Clostridia</taxon>
        <taxon>Christensenellales</taxon>
        <taxon>Christensenellaceae</taxon>
        <taxon>Candidatus Borkfalkia</taxon>
    </lineage>
</organism>
<evidence type="ECO:0000256" key="7">
    <source>
        <dbReference type="ARBA" id="ARBA00022840"/>
    </source>
</evidence>
<keyword evidence="6" id="KW-0269">Exonuclease</keyword>
<keyword evidence="1" id="KW-0540">Nuclease</keyword>
<dbReference type="GO" id="GO:0006281">
    <property type="term" value="P:DNA repair"/>
    <property type="evidence" value="ECO:0007669"/>
    <property type="project" value="UniProtKB-KW"/>
</dbReference>
<keyword evidence="5" id="KW-0347">Helicase</keyword>
<keyword evidence="12" id="KW-1185">Reference proteome</keyword>
<evidence type="ECO:0000313" key="12">
    <source>
        <dbReference type="Proteomes" id="UP000291269"/>
    </source>
</evidence>
<dbReference type="PROSITE" id="PS51217">
    <property type="entry name" value="UVRD_HELICASE_CTER"/>
    <property type="match status" value="1"/>
</dbReference>
<keyword evidence="8" id="KW-0238">DNA-binding</keyword>
<dbReference type="Gene3D" id="3.90.320.10">
    <property type="match status" value="1"/>
</dbReference>
<gene>
    <name evidence="11" type="ORF">ESZ91_03105</name>
</gene>
<dbReference type="PANTHER" id="PTHR30591:SF1">
    <property type="entry name" value="RECBCD ENZYME SUBUNIT RECC"/>
    <property type="match status" value="1"/>
</dbReference>
<keyword evidence="4" id="KW-0378">Hydrolase</keyword>
<evidence type="ECO:0000256" key="1">
    <source>
        <dbReference type="ARBA" id="ARBA00022722"/>
    </source>
</evidence>
<dbReference type="OrthoDB" id="9758506at2"/>
<evidence type="ECO:0000256" key="3">
    <source>
        <dbReference type="ARBA" id="ARBA00022763"/>
    </source>
</evidence>
<keyword evidence="9" id="KW-0234">DNA repair</keyword>
<evidence type="ECO:0000256" key="6">
    <source>
        <dbReference type="ARBA" id="ARBA00022839"/>
    </source>
</evidence>
<comment type="caution">
    <text evidence="11">The sequence shown here is derived from an EMBL/GenBank/DDBJ whole genome shotgun (WGS) entry which is preliminary data.</text>
</comment>
<dbReference type="Proteomes" id="UP000291269">
    <property type="component" value="Unassembled WGS sequence"/>
</dbReference>
<feature type="domain" description="UvrD-like helicase C-terminal" evidence="10">
    <location>
        <begin position="240"/>
        <end position="536"/>
    </location>
</feature>
<dbReference type="InterPro" id="IPR014017">
    <property type="entry name" value="DNA_helicase_UvrD-like_C"/>
</dbReference>
<evidence type="ECO:0000256" key="5">
    <source>
        <dbReference type="ARBA" id="ARBA00022806"/>
    </source>
</evidence>
<evidence type="ECO:0000256" key="8">
    <source>
        <dbReference type="ARBA" id="ARBA00023125"/>
    </source>
</evidence>
<dbReference type="InterPro" id="IPR011604">
    <property type="entry name" value="PDDEXK-like_dom_sf"/>
</dbReference>
<dbReference type="GO" id="GO:0006310">
    <property type="term" value="P:DNA recombination"/>
    <property type="evidence" value="ECO:0007669"/>
    <property type="project" value="TreeGrafter"/>
</dbReference>
<evidence type="ECO:0000256" key="2">
    <source>
        <dbReference type="ARBA" id="ARBA00022741"/>
    </source>
</evidence>
<dbReference type="AlphaFoldDB" id="A0A4Q2KCZ5"/>
<accession>A0A4Q2KCZ5</accession>
<dbReference type="RefSeq" id="WP_129224041.1">
    <property type="nucleotide sequence ID" value="NZ_SDOZ01000002.1"/>
</dbReference>
<proteinExistence type="predicted"/>
<dbReference type="SUPFAM" id="SSF52540">
    <property type="entry name" value="P-loop containing nucleoside triphosphate hydrolases"/>
    <property type="match status" value="1"/>
</dbReference>
<dbReference type="InterPro" id="IPR011335">
    <property type="entry name" value="Restrct_endonuc-II-like"/>
</dbReference>
<sequence length="1064" mass="116964">MIVRMILAPNVRELLNALTGAVCEDGRNNLIFAEDRLTLEAERAAIARTGGSFATSVTTFARFLKGEYSGRVLTKQGSVITVGAIAARCRDRLRCFKKNPAGCAERLYETIAQLRAALVTPEMLEEAIPEADEILAEKLKDIALVYREYLDFLSGGYLDESGVLALLPSAMEKSEKVRGANVFFVGFSSFTKQAAAGIRAAIGSADAVTGIFIGGNEQIYTNEAALAFEKYCAECGAKVEKIVLAGESCPAAEKLRESFFDPECYKKPRLACDAVTVYEAANEEDELSFVASMIKKEVYGRSLRYRDISLLLPDVAAYAVKLEKTFSEYKIPYFADVKKSVLFHPLCRFALDYCKLIYDGFSADDAESFVGNVFFEKNASLRDKYKNYLLQFANYRGGLRRPLKEGALSKEDFAALSPLYERASRMLSFTAARAEGQAYCAAIRSLLALADAEKVQEEISKQLAEAGYAEDSAYFSKGAESLNRVLDEAEMLTRGVRLSAEEFSSLLSESLKSLEISLIPQFTDAVFVGSLSESKKSAGKVLFAAALTSDVPASGADTALISDRDIDRLRTLKVEIQPKIREVNARARESAALALCSFTERLYLTYPLSQGGKECKKSEIFDTVFAALARKGGAPVATFTRGRFERWERENGAAYARYLSFAAIERVPALKELLLRADQYRRGAAEFSAHNGLYFALKNKGEDVDSLLNAQTKGDFIPNAAEVMFRGRHEISPTLIEGYFSCPYKNFSERGLRLMPRIEGAVRPLDTGDFMHAVLQRTAESFRTFDSEQACVAFARGQAEKLLSEAPFCYLKDTNAGKFTAGALENEAGVVAAELYRQIACSAFTVWGAEKKFGGRDADFAGITLLSGERDLRLSGKIDRIDRGGDYVRVVDYKTGSLIEADADSYYTGRRLQLQLYMSAVSAYAKPAGAYYFPARISFARQGEDYPFRMQGFSLADEEAVKMSDVALEKGGKSRFVNAALGRNSDKQMNGDDFEAFIDYSRLAALGCAREIEKGCIAPSPYGGVCEYCPYGGVCGADAKKARKESAVKCAEIAKIVKKRRGEL</sequence>
<dbReference type="SUPFAM" id="SSF52980">
    <property type="entry name" value="Restriction endonuclease-like"/>
    <property type="match status" value="1"/>
</dbReference>
<dbReference type="GO" id="GO:0003677">
    <property type="term" value="F:DNA binding"/>
    <property type="evidence" value="ECO:0007669"/>
    <property type="project" value="UniProtKB-KW"/>
</dbReference>
<dbReference type="GO" id="GO:0004386">
    <property type="term" value="F:helicase activity"/>
    <property type="evidence" value="ECO:0007669"/>
    <property type="project" value="UniProtKB-KW"/>
</dbReference>
<evidence type="ECO:0000259" key="10">
    <source>
        <dbReference type="PROSITE" id="PS51217"/>
    </source>
</evidence>
<keyword evidence="2" id="KW-0547">Nucleotide-binding</keyword>
<evidence type="ECO:0000313" key="11">
    <source>
        <dbReference type="EMBL" id="RXZ61392.1"/>
    </source>
</evidence>
<dbReference type="PANTHER" id="PTHR30591">
    <property type="entry name" value="RECBCD ENZYME SUBUNIT RECC"/>
    <property type="match status" value="1"/>
</dbReference>
<dbReference type="InterPro" id="IPR049035">
    <property type="entry name" value="ADDB_N"/>
</dbReference>
<keyword evidence="3" id="KW-0227">DNA damage</keyword>
<keyword evidence="7" id="KW-0067">ATP-binding</keyword>
<evidence type="ECO:0000256" key="4">
    <source>
        <dbReference type="ARBA" id="ARBA00022801"/>
    </source>
</evidence>
<dbReference type="InterPro" id="IPR038726">
    <property type="entry name" value="PDDEXK_AddAB-type"/>
</dbReference>
<name>A0A4Q2KCZ5_9FIRM</name>
<dbReference type="InterPro" id="IPR027417">
    <property type="entry name" value="P-loop_NTPase"/>
</dbReference>
<protein>
    <recommendedName>
        <fullName evidence="10">UvrD-like helicase C-terminal domain-containing protein</fullName>
    </recommendedName>
</protein>
<dbReference type="GO" id="GO:0005524">
    <property type="term" value="F:ATP binding"/>
    <property type="evidence" value="ECO:0007669"/>
    <property type="project" value="UniProtKB-KW"/>
</dbReference>